<dbReference type="GO" id="GO:0003677">
    <property type="term" value="F:DNA binding"/>
    <property type="evidence" value="ECO:0007669"/>
    <property type="project" value="UniProtKB-KW"/>
</dbReference>
<dbReference type="CDD" id="cd00093">
    <property type="entry name" value="HTH_XRE"/>
    <property type="match status" value="1"/>
</dbReference>
<dbReference type="Pfam" id="PF01381">
    <property type="entry name" value="HTH_3"/>
    <property type="match status" value="1"/>
</dbReference>
<evidence type="ECO:0000313" key="4">
    <source>
        <dbReference type="Proteomes" id="UP000221015"/>
    </source>
</evidence>
<dbReference type="EMBL" id="NMTS02000014">
    <property type="protein sequence ID" value="PLK29884.1"/>
    <property type="molecule type" value="Genomic_DNA"/>
</dbReference>
<dbReference type="PANTHER" id="PTHR46558:SF11">
    <property type="entry name" value="HTH-TYPE TRANSCRIPTIONAL REGULATOR XRE"/>
    <property type="match status" value="1"/>
</dbReference>
<feature type="non-terminal residue" evidence="3">
    <location>
        <position position="86"/>
    </location>
</feature>
<name>A0A2J4JPU6_9FIRM</name>
<dbReference type="PROSITE" id="PS50943">
    <property type="entry name" value="HTH_CROC1"/>
    <property type="match status" value="1"/>
</dbReference>
<feature type="domain" description="HTH cro/C1-type" evidence="2">
    <location>
        <begin position="28"/>
        <end position="83"/>
    </location>
</feature>
<dbReference type="Gene3D" id="1.10.260.40">
    <property type="entry name" value="lambda repressor-like DNA-binding domains"/>
    <property type="match status" value="1"/>
</dbReference>
<protein>
    <submittedName>
        <fullName evidence="3">XRE family transcriptional regulator</fullName>
    </submittedName>
</protein>
<dbReference type="SUPFAM" id="SSF47413">
    <property type="entry name" value="lambda repressor-like DNA-binding domains"/>
    <property type="match status" value="1"/>
</dbReference>
<gene>
    <name evidence="3" type="ORF">CGS50_005610</name>
</gene>
<evidence type="ECO:0000313" key="3">
    <source>
        <dbReference type="EMBL" id="PLK29884.1"/>
    </source>
</evidence>
<dbReference type="InterPro" id="IPR001387">
    <property type="entry name" value="Cro/C1-type_HTH"/>
</dbReference>
<organism evidence="3 4">
    <name type="scientific">Faecalibacterium prausnitzii</name>
    <dbReference type="NCBI Taxonomy" id="853"/>
    <lineage>
        <taxon>Bacteria</taxon>
        <taxon>Bacillati</taxon>
        <taxon>Bacillota</taxon>
        <taxon>Clostridia</taxon>
        <taxon>Eubacteriales</taxon>
        <taxon>Oscillospiraceae</taxon>
        <taxon>Faecalibacterium</taxon>
    </lineage>
</organism>
<dbReference type="AlphaFoldDB" id="A0A2J4JPU6"/>
<evidence type="ECO:0000256" key="1">
    <source>
        <dbReference type="ARBA" id="ARBA00023125"/>
    </source>
</evidence>
<dbReference type="InterPro" id="IPR010982">
    <property type="entry name" value="Lambda_DNA-bd_dom_sf"/>
</dbReference>
<proteinExistence type="predicted"/>
<dbReference type="Proteomes" id="UP000221015">
    <property type="component" value="Unassembled WGS sequence"/>
</dbReference>
<keyword evidence="1" id="KW-0238">DNA-binding</keyword>
<comment type="caution">
    <text evidence="3">The sequence shown here is derived from an EMBL/GenBank/DDBJ whole genome shotgun (WGS) entry which is preliminary data.</text>
</comment>
<dbReference type="PANTHER" id="PTHR46558">
    <property type="entry name" value="TRACRIPTIONAL REGULATORY PROTEIN-RELATED-RELATED"/>
    <property type="match status" value="1"/>
</dbReference>
<accession>A0A2J4JPU6</accession>
<evidence type="ECO:0000259" key="2">
    <source>
        <dbReference type="PROSITE" id="PS50943"/>
    </source>
</evidence>
<reference evidence="3 4" key="1">
    <citation type="journal article" date="2017" name="Front. Microbiol.">
        <title>New Insights into the Diversity of the Genus Faecalibacterium.</title>
        <authorList>
            <person name="Benevides L."/>
            <person name="Burman S."/>
            <person name="Martin R."/>
            <person name="Robert V."/>
            <person name="Thomas M."/>
            <person name="Miquel S."/>
            <person name="Chain F."/>
            <person name="Sokol H."/>
            <person name="Bermudez-Humaran L.G."/>
            <person name="Morrison M."/>
            <person name="Langella P."/>
            <person name="Azevedo V.A."/>
            <person name="Chatel J.M."/>
            <person name="Soares S."/>
        </authorList>
    </citation>
    <scope>NUCLEOTIDE SEQUENCE [LARGE SCALE GENOMIC DNA]</scope>
    <source>
        <strain evidence="3 4">CNCM I 4542</strain>
    </source>
</reference>
<sequence length="86" mass="9842">MSIDFYEKVFVFIIKKERGIPMVFKERLKEKRTEANLTQVELAEKAGVTARTIQNYELGSRKPSNMVTIQKIADALNTTTEYLLGS</sequence>
<dbReference type="SMART" id="SM00530">
    <property type="entry name" value="HTH_XRE"/>
    <property type="match status" value="1"/>
</dbReference>